<dbReference type="STRING" id="1300222.I532_03085"/>
<sequence length="268" mass="30538">MEWFSHTWSVEKPRAAMVLIHGTGEHHGRYQHVADELNRFGVEVVTGDLPGWGRSAGRKGHIDSFSQYLDAAGAWVETALQKAGQKYPVFVFGHSMGGLVAVRLIERFAERKRLAGLILTSPCLQLKVPVPQWKARLAVWLDKSWPTLRMASGITPEMVTRDPEVQKAYITDPWQYPKVSVRWYQELHRAMGEAWEERGSLLLPTLVLQAGDDLLVDADAVERFAADLPEEAVFRRFPGMRHELLNEPEREDVLCCIVEWMKQHGLEM</sequence>
<evidence type="ECO:0000313" key="2">
    <source>
        <dbReference type="EMBL" id="EMT54555.1"/>
    </source>
</evidence>
<protein>
    <submittedName>
        <fullName evidence="2">Lipase</fullName>
    </submittedName>
</protein>
<dbReference type="SUPFAM" id="SSF53474">
    <property type="entry name" value="alpha/beta-Hydrolases"/>
    <property type="match status" value="1"/>
</dbReference>
<dbReference type="AlphaFoldDB" id="M8EGI2"/>
<gene>
    <name evidence="2" type="ORF">I532_03085</name>
</gene>
<reference evidence="2 3" key="1">
    <citation type="submission" date="2013-03" db="EMBL/GenBank/DDBJ databases">
        <title>Assembly of a new bacterial strain Brevibacillus borstelensis AK1.</title>
        <authorList>
            <person name="Rajan I."/>
            <person name="PoliReddy D."/>
            <person name="Sugumar T."/>
            <person name="Rathinam K."/>
            <person name="Alqarawi S."/>
            <person name="Khalil A.B."/>
            <person name="Sivakumar N."/>
        </authorList>
    </citation>
    <scope>NUCLEOTIDE SEQUENCE [LARGE SCALE GENOMIC DNA]</scope>
    <source>
        <strain evidence="2 3">AK1</strain>
    </source>
</reference>
<comment type="caution">
    <text evidence="2">The sequence shown here is derived from an EMBL/GenBank/DDBJ whole genome shotgun (WGS) entry which is preliminary data.</text>
</comment>
<dbReference type="RefSeq" id="WP_003386328.1">
    <property type="nucleotide sequence ID" value="NZ_APBN01000001.1"/>
</dbReference>
<dbReference type="EMBL" id="APBN01000001">
    <property type="protein sequence ID" value="EMT54555.1"/>
    <property type="molecule type" value="Genomic_DNA"/>
</dbReference>
<dbReference type="InterPro" id="IPR000073">
    <property type="entry name" value="AB_hydrolase_1"/>
</dbReference>
<dbReference type="PANTHER" id="PTHR11614">
    <property type="entry name" value="PHOSPHOLIPASE-RELATED"/>
    <property type="match status" value="1"/>
</dbReference>
<dbReference type="InterPro" id="IPR022742">
    <property type="entry name" value="Hydrolase_4"/>
</dbReference>
<evidence type="ECO:0000259" key="1">
    <source>
        <dbReference type="Pfam" id="PF12146"/>
    </source>
</evidence>
<accession>M8EGI2</accession>
<dbReference type="InterPro" id="IPR051044">
    <property type="entry name" value="MAG_DAG_Lipase"/>
</dbReference>
<proteinExistence type="predicted"/>
<evidence type="ECO:0000313" key="3">
    <source>
        <dbReference type="Proteomes" id="UP000012081"/>
    </source>
</evidence>
<dbReference type="Proteomes" id="UP000012081">
    <property type="component" value="Unassembled WGS sequence"/>
</dbReference>
<dbReference type="PATRIC" id="fig|1300222.3.peg.655"/>
<dbReference type="Pfam" id="PF12146">
    <property type="entry name" value="Hydrolase_4"/>
    <property type="match status" value="1"/>
</dbReference>
<keyword evidence="3" id="KW-1185">Reference proteome</keyword>
<dbReference type="SMR" id="M8EGI2"/>
<name>M8EGI2_9BACL</name>
<dbReference type="OrthoDB" id="9806902at2"/>
<organism evidence="2 3">
    <name type="scientific">Brevibacillus borstelensis AK1</name>
    <dbReference type="NCBI Taxonomy" id="1300222"/>
    <lineage>
        <taxon>Bacteria</taxon>
        <taxon>Bacillati</taxon>
        <taxon>Bacillota</taxon>
        <taxon>Bacilli</taxon>
        <taxon>Bacillales</taxon>
        <taxon>Paenibacillaceae</taxon>
        <taxon>Brevibacillus</taxon>
    </lineage>
</organism>
<dbReference type="PRINTS" id="PR00111">
    <property type="entry name" value="ABHYDROLASE"/>
</dbReference>
<dbReference type="Gene3D" id="3.40.50.1820">
    <property type="entry name" value="alpha/beta hydrolase"/>
    <property type="match status" value="1"/>
</dbReference>
<feature type="domain" description="Serine aminopeptidase S33" evidence="1">
    <location>
        <begin position="12"/>
        <end position="249"/>
    </location>
</feature>
<dbReference type="InterPro" id="IPR029058">
    <property type="entry name" value="AB_hydrolase_fold"/>
</dbReference>